<gene>
    <name evidence="5" type="ORF">SAMN02745191_2021</name>
</gene>
<feature type="domain" description="HTH marR-type" evidence="4">
    <location>
        <begin position="6"/>
        <end position="138"/>
    </location>
</feature>
<dbReference type="EMBL" id="FUWY01000006">
    <property type="protein sequence ID" value="SJZ90779.1"/>
    <property type="molecule type" value="Genomic_DNA"/>
</dbReference>
<evidence type="ECO:0000313" key="5">
    <source>
        <dbReference type="EMBL" id="SJZ90779.1"/>
    </source>
</evidence>
<dbReference type="SUPFAM" id="SSF46785">
    <property type="entry name" value="Winged helix' DNA-binding domain"/>
    <property type="match status" value="1"/>
</dbReference>
<evidence type="ECO:0000256" key="1">
    <source>
        <dbReference type="ARBA" id="ARBA00023015"/>
    </source>
</evidence>
<dbReference type="AlphaFoldDB" id="A0A1T4PGZ6"/>
<dbReference type="SMART" id="SM00347">
    <property type="entry name" value="HTH_MARR"/>
    <property type="match status" value="1"/>
</dbReference>
<dbReference type="Pfam" id="PF01047">
    <property type="entry name" value="MarR"/>
    <property type="match status" value="1"/>
</dbReference>
<dbReference type="OrthoDB" id="5327581at2"/>
<keyword evidence="1" id="KW-0805">Transcription regulation</keyword>
<accession>A0A1T4PGZ6</accession>
<dbReference type="GO" id="GO:0003677">
    <property type="term" value="F:DNA binding"/>
    <property type="evidence" value="ECO:0007669"/>
    <property type="project" value="UniProtKB-KW"/>
</dbReference>
<protein>
    <submittedName>
        <fullName evidence="5">DNA-binding transcriptional regulator, MarR family</fullName>
    </submittedName>
</protein>
<dbReference type="GO" id="GO:0003700">
    <property type="term" value="F:DNA-binding transcription factor activity"/>
    <property type="evidence" value="ECO:0007669"/>
    <property type="project" value="InterPro"/>
</dbReference>
<sequence length="143" mass="16572">MREFKVELIPILMGKVEKEFRSKLNDELKDSPAKGKDVVYLLILSQYEGCTLKDLTELSSFDKAYTTNAIKKLGELGFVFCDKKNADSRKFSIYLTDEGKAYVKFVNEKANKIRKDIFSFLTDAEIDSMNHIAMKIGDYFWRK</sequence>
<proteinExistence type="predicted"/>
<dbReference type="PANTHER" id="PTHR42756:SF1">
    <property type="entry name" value="TRANSCRIPTIONAL REPRESSOR OF EMRAB OPERON"/>
    <property type="match status" value="1"/>
</dbReference>
<name>A0A1T4PGZ6_9FIRM</name>
<dbReference type="Proteomes" id="UP000243297">
    <property type="component" value="Unassembled WGS sequence"/>
</dbReference>
<dbReference type="Gene3D" id="1.10.10.10">
    <property type="entry name" value="Winged helix-like DNA-binding domain superfamily/Winged helix DNA-binding domain"/>
    <property type="match status" value="1"/>
</dbReference>
<dbReference type="PANTHER" id="PTHR42756">
    <property type="entry name" value="TRANSCRIPTIONAL REGULATOR, MARR"/>
    <property type="match status" value="1"/>
</dbReference>
<dbReference type="RefSeq" id="WP_078712419.1">
    <property type="nucleotide sequence ID" value="NZ_FUWY01000006.1"/>
</dbReference>
<dbReference type="STRING" id="118967.SAMN02745191_2021"/>
<dbReference type="PROSITE" id="PS50995">
    <property type="entry name" value="HTH_MARR_2"/>
    <property type="match status" value="1"/>
</dbReference>
<evidence type="ECO:0000259" key="4">
    <source>
        <dbReference type="PROSITE" id="PS50995"/>
    </source>
</evidence>
<dbReference type="InterPro" id="IPR000835">
    <property type="entry name" value="HTH_MarR-typ"/>
</dbReference>
<keyword evidence="6" id="KW-1185">Reference proteome</keyword>
<keyword evidence="3" id="KW-0804">Transcription</keyword>
<dbReference type="InterPro" id="IPR036388">
    <property type="entry name" value="WH-like_DNA-bd_sf"/>
</dbReference>
<evidence type="ECO:0000256" key="2">
    <source>
        <dbReference type="ARBA" id="ARBA00023125"/>
    </source>
</evidence>
<keyword evidence="2 5" id="KW-0238">DNA-binding</keyword>
<evidence type="ECO:0000313" key="6">
    <source>
        <dbReference type="Proteomes" id="UP000243297"/>
    </source>
</evidence>
<reference evidence="6" key="1">
    <citation type="submission" date="2017-02" db="EMBL/GenBank/DDBJ databases">
        <authorList>
            <person name="Varghese N."/>
            <person name="Submissions S."/>
        </authorList>
    </citation>
    <scope>NUCLEOTIDE SEQUENCE [LARGE SCALE GENOMIC DNA]</scope>
    <source>
        <strain evidence="6">ATCC 25662</strain>
    </source>
</reference>
<organism evidence="5 6">
    <name type="scientific">Anaerorhabdus furcosa</name>
    <dbReference type="NCBI Taxonomy" id="118967"/>
    <lineage>
        <taxon>Bacteria</taxon>
        <taxon>Bacillati</taxon>
        <taxon>Bacillota</taxon>
        <taxon>Erysipelotrichia</taxon>
        <taxon>Erysipelotrichales</taxon>
        <taxon>Erysipelotrichaceae</taxon>
        <taxon>Anaerorhabdus</taxon>
    </lineage>
</organism>
<dbReference type="InterPro" id="IPR036390">
    <property type="entry name" value="WH_DNA-bd_sf"/>
</dbReference>
<evidence type="ECO:0000256" key="3">
    <source>
        <dbReference type="ARBA" id="ARBA00023163"/>
    </source>
</evidence>